<evidence type="ECO:0000313" key="2">
    <source>
        <dbReference type="Proteomes" id="UP000032279"/>
    </source>
</evidence>
<proteinExistence type="predicted"/>
<sequence>MLQYLKDSLRVDIDCLRLEELSMLKGTNKQTLFVFSIHDHEQKIIAACTKKQDLEFVDVAQLQQLFRTVEMDTAPFFD</sequence>
<comment type="caution">
    <text evidence="1">The sequence shown here is derived from an EMBL/GenBank/DDBJ whole genome shotgun (WGS) entry which is preliminary data.</text>
</comment>
<gene>
    <name evidence="1" type="ORF">WDC_1581</name>
</gene>
<dbReference type="Proteomes" id="UP000032279">
    <property type="component" value="Unassembled WGS sequence"/>
</dbReference>
<name>A0A0D0Y3N0_9LACO</name>
<dbReference type="PATRIC" id="fig|1335616.4.peg.1589"/>
<dbReference type="EMBL" id="AWTT01000044">
    <property type="protein sequence ID" value="KIS02863.1"/>
    <property type="molecule type" value="Genomic_DNA"/>
</dbReference>
<dbReference type="AlphaFoldDB" id="A0A0D0Y3N0"/>
<accession>A0A0D0Y3N0</accession>
<organism evidence="1 2">
    <name type="scientific">Paucilactobacillus wasatchensis</name>
    <dbReference type="NCBI Taxonomy" id="1335616"/>
    <lineage>
        <taxon>Bacteria</taxon>
        <taxon>Bacillati</taxon>
        <taxon>Bacillota</taxon>
        <taxon>Bacilli</taxon>
        <taxon>Lactobacillales</taxon>
        <taxon>Lactobacillaceae</taxon>
        <taxon>Paucilactobacillus</taxon>
    </lineage>
</organism>
<keyword evidence="2" id="KW-1185">Reference proteome</keyword>
<reference evidence="1 2" key="1">
    <citation type="submission" date="2013-08" db="EMBL/GenBank/DDBJ databases">
        <title>Lactobacillus wasatchii sp. WDC04, a late gas producing bacteria isolated from aged chedder cheese.</title>
        <authorList>
            <person name="Oberg C.J."/>
            <person name="Culumber M."/>
            <person name="McMahon D.J."/>
            <person name="Broadbent J.R."/>
            <person name="Oberg T.S."/>
            <person name="Ortaki F."/>
        </authorList>
    </citation>
    <scope>NUCLEOTIDE SEQUENCE [LARGE SCALE GENOMIC DNA]</scope>
    <source>
        <strain evidence="1 2">WDC04</strain>
    </source>
</reference>
<evidence type="ECO:0000313" key="1">
    <source>
        <dbReference type="EMBL" id="KIS02863.1"/>
    </source>
</evidence>
<protein>
    <submittedName>
        <fullName evidence="1">Uncharacterized protein</fullName>
    </submittedName>
</protein>